<accession>A0A0N9IAJ4</accession>
<name>A0A0N9IAJ4_9PSEU</name>
<dbReference type="EMBL" id="CP012752">
    <property type="protein sequence ID" value="ALG15496.1"/>
    <property type="molecule type" value="Genomic_DNA"/>
</dbReference>
<keyword evidence="2" id="KW-0378">Hydrolase</keyword>
<gene>
    <name evidence="2" type="ORF">AOZ06_42815</name>
</gene>
<reference evidence="2 3" key="1">
    <citation type="submission" date="2015-07" db="EMBL/GenBank/DDBJ databases">
        <title>Genome sequencing of Kibdelosporangium phytohabitans.</title>
        <authorList>
            <person name="Qin S."/>
            <person name="Xing K."/>
        </authorList>
    </citation>
    <scope>NUCLEOTIDE SEQUENCE [LARGE SCALE GENOMIC DNA]</scope>
    <source>
        <strain evidence="2 3">KLBMP1111</strain>
    </source>
</reference>
<dbReference type="Pfam" id="PF01966">
    <property type="entry name" value="HD"/>
    <property type="match status" value="1"/>
</dbReference>
<dbReference type="KEGG" id="kphy:AOZ06_42815"/>
<dbReference type="Proteomes" id="UP000063699">
    <property type="component" value="Chromosome"/>
</dbReference>
<evidence type="ECO:0000313" key="3">
    <source>
        <dbReference type="Proteomes" id="UP000063699"/>
    </source>
</evidence>
<organism evidence="2 3">
    <name type="scientific">Kibdelosporangium phytohabitans</name>
    <dbReference type="NCBI Taxonomy" id="860235"/>
    <lineage>
        <taxon>Bacteria</taxon>
        <taxon>Bacillati</taxon>
        <taxon>Actinomycetota</taxon>
        <taxon>Actinomycetes</taxon>
        <taxon>Pseudonocardiales</taxon>
        <taxon>Pseudonocardiaceae</taxon>
        <taxon>Kibdelosporangium</taxon>
    </lineage>
</organism>
<feature type="domain" description="HD" evidence="1">
    <location>
        <begin position="44"/>
        <end position="123"/>
    </location>
</feature>
<dbReference type="OrthoDB" id="338520at2"/>
<dbReference type="STRING" id="860235.AOZ06_42815"/>
<dbReference type="GO" id="GO:0016787">
    <property type="term" value="F:hydrolase activity"/>
    <property type="evidence" value="ECO:0007669"/>
    <property type="project" value="UniProtKB-KW"/>
</dbReference>
<dbReference type="InterPro" id="IPR006674">
    <property type="entry name" value="HD_domain"/>
</dbReference>
<dbReference type="AlphaFoldDB" id="A0A0N9IAJ4"/>
<dbReference type="SUPFAM" id="SSF109604">
    <property type="entry name" value="HD-domain/PDEase-like"/>
    <property type="match status" value="1"/>
</dbReference>
<sequence length="171" mass="19081">MVPLPDRAAALLESLGAPSRLTAHLHVVHDVACHLLDWLEVRYPSVAVDREAVQFGAATHDIGKVLYPAELSSPGAQHEWAGHQLLLEHGVEERLARFARTHASWTEPGIELEDLLVSLADKIWKAKRVPDLENLVVDRLPGEPWEVFLALDEVLDRLAVDAHWRIAHQSS</sequence>
<dbReference type="Gene3D" id="1.10.3210.10">
    <property type="entry name" value="Hypothetical protein af1432"/>
    <property type="match status" value="1"/>
</dbReference>
<keyword evidence="3" id="KW-1185">Reference proteome</keyword>
<proteinExistence type="predicted"/>
<evidence type="ECO:0000313" key="2">
    <source>
        <dbReference type="EMBL" id="ALG15496.1"/>
    </source>
</evidence>
<protein>
    <submittedName>
        <fullName evidence="2">Phosphohydrolase</fullName>
    </submittedName>
</protein>
<evidence type="ECO:0000259" key="1">
    <source>
        <dbReference type="Pfam" id="PF01966"/>
    </source>
</evidence>